<organism evidence="1 2">
    <name type="scientific">Tissierella praeacuta DSM 18095</name>
    <dbReference type="NCBI Taxonomy" id="1123404"/>
    <lineage>
        <taxon>Bacteria</taxon>
        <taxon>Bacillati</taxon>
        <taxon>Bacillota</taxon>
        <taxon>Tissierellia</taxon>
        <taxon>Tissierellales</taxon>
        <taxon>Tissierellaceae</taxon>
        <taxon>Tissierella</taxon>
    </lineage>
</organism>
<dbReference type="InterPro" id="IPR036412">
    <property type="entry name" value="HAD-like_sf"/>
</dbReference>
<proteinExistence type="predicted"/>
<dbReference type="EMBL" id="FQTY01000019">
    <property type="protein sequence ID" value="SHF09453.1"/>
    <property type="molecule type" value="Genomic_DNA"/>
</dbReference>
<dbReference type="SUPFAM" id="SSF56784">
    <property type="entry name" value="HAD-like"/>
    <property type="match status" value="1"/>
</dbReference>
<evidence type="ECO:0000313" key="2">
    <source>
        <dbReference type="Proteomes" id="UP000184114"/>
    </source>
</evidence>
<dbReference type="Gene3D" id="1.10.150.240">
    <property type="entry name" value="Putative phosphatase, domain 2"/>
    <property type="match status" value="1"/>
</dbReference>
<reference evidence="2" key="1">
    <citation type="submission" date="2016-11" db="EMBL/GenBank/DDBJ databases">
        <authorList>
            <person name="Varghese N."/>
            <person name="Submissions S."/>
        </authorList>
    </citation>
    <scope>NUCLEOTIDE SEQUENCE [LARGE SCALE GENOMIC DNA]</scope>
    <source>
        <strain evidence="2">DSM 18095</strain>
    </source>
</reference>
<dbReference type="GO" id="GO:0005829">
    <property type="term" value="C:cytosol"/>
    <property type="evidence" value="ECO:0007669"/>
    <property type="project" value="TreeGrafter"/>
</dbReference>
<dbReference type="InterPro" id="IPR023214">
    <property type="entry name" value="HAD_sf"/>
</dbReference>
<keyword evidence="2" id="KW-1185">Reference proteome</keyword>
<dbReference type="SFLD" id="SFLDS00003">
    <property type="entry name" value="Haloacid_Dehalogenase"/>
    <property type="match status" value="1"/>
</dbReference>
<dbReference type="SFLD" id="SFLDG01129">
    <property type="entry name" value="C1.5:_HAD__Beta-PGM__Phosphata"/>
    <property type="match status" value="1"/>
</dbReference>
<dbReference type="Proteomes" id="UP000184114">
    <property type="component" value="Unassembled WGS sequence"/>
</dbReference>
<dbReference type="RefSeq" id="WP_072977362.1">
    <property type="nucleotide sequence ID" value="NZ_FQTY01000019.1"/>
</dbReference>
<dbReference type="STRING" id="1123404.SAMN02745784_02781"/>
<evidence type="ECO:0000313" key="1">
    <source>
        <dbReference type="EMBL" id="SHF09453.1"/>
    </source>
</evidence>
<dbReference type="GO" id="GO:0006281">
    <property type="term" value="P:DNA repair"/>
    <property type="evidence" value="ECO:0007669"/>
    <property type="project" value="TreeGrafter"/>
</dbReference>
<dbReference type="InterPro" id="IPR050155">
    <property type="entry name" value="HAD-like_hydrolase_sf"/>
</dbReference>
<dbReference type="GO" id="GO:0008967">
    <property type="term" value="F:phosphoglycolate phosphatase activity"/>
    <property type="evidence" value="ECO:0007669"/>
    <property type="project" value="TreeGrafter"/>
</dbReference>
<name>A0A1M4YUM2_9FIRM</name>
<gene>
    <name evidence="1" type="ORF">SAMN02745784_02781</name>
</gene>
<dbReference type="InterPro" id="IPR023198">
    <property type="entry name" value="PGP-like_dom2"/>
</dbReference>
<dbReference type="Gene3D" id="3.40.50.1000">
    <property type="entry name" value="HAD superfamily/HAD-like"/>
    <property type="match status" value="1"/>
</dbReference>
<protein>
    <submittedName>
        <fullName evidence="1">Adenosylhomocysteine nucleosidase</fullName>
    </submittedName>
</protein>
<sequence>MTEIIYNEQNSTKKSIIFDMDGTLFQTNKVLEISLLETFNYLESINEWNGEIPIEKYRKIMGAPLPKVWEILLPDHSQEVRKFTDSFFLKVLIENIKNGKGALYPHVEDVFSYLRDNNWSIFIASNGLKEYLKTIVSFYQLDNWIFDFYSIEEIESLDKSNLVEFILRKYNIQRGAIVGDRISDINAAKDNGLVSIGCNFDFAREEELSKADYVIDDLIELKSIIHKL</sequence>
<dbReference type="PANTHER" id="PTHR43434">
    <property type="entry name" value="PHOSPHOGLYCOLATE PHOSPHATASE"/>
    <property type="match status" value="1"/>
</dbReference>
<dbReference type="Pfam" id="PF13419">
    <property type="entry name" value="HAD_2"/>
    <property type="match status" value="1"/>
</dbReference>
<dbReference type="GeneID" id="90994671"/>
<dbReference type="InterPro" id="IPR041492">
    <property type="entry name" value="HAD_2"/>
</dbReference>
<accession>A0A1M4YUM2</accession>
<dbReference type="AlphaFoldDB" id="A0A1M4YUM2"/>
<dbReference type="PANTHER" id="PTHR43434:SF1">
    <property type="entry name" value="PHOSPHOGLYCOLATE PHOSPHATASE"/>
    <property type="match status" value="1"/>
</dbReference>